<gene>
    <name evidence="2" type="ORF">HK44_004920</name>
</gene>
<dbReference type="AlphaFoldDB" id="A0A010RNK7"/>
<sequence length="29" mass="3178">MVIMTITIIAMVNLPPVALALIVVLRLCR</sequence>
<keyword evidence="1" id="KW-0472">Membrane</keyword>
<name>A0A010RNK7_PSEFL</name>
<dbReference type="HOGENOM" id="CLU_3409966_0_0_6"/>
<organism evidence="2 3">
    <name type="scientific">Pseudomonas fluorescens HK44</name>
    <dbReference type="NCBI Taxonomy" id="1042209"/>
    <lineage>
        <taxon>Bacteria</taxon>
        <taxon>Pseudomonadati</taxon>
        <taxon>Pseudomonadota</taxon>
        <taxon>Gammaproteobacteria</taxon>
        <taxon>Pseudomonadales</taxon>
        <taxon>Pseudomonadaceae</taxon>
        <taxon>Pseudomonas</taxon>
    </lineage>
</organism>
<dbReference type="EMBL" id="AFOY02000015">
    <property type="protein sequence ID" value="EXF94091.1"/>
    <property type="molecule type" value="Genomic_DNA"/>
</dbReference>
<dbReference type="Proteomes" id="UP000022611">
    <property type="component" value="Unassembled WGS sequence"/>
</dbReference>
<proteinExistence type="predicted"/>
<feature type="transmembrane region" description="Helical" evidence="1">
    <location>
        <begin position="6"/>
        <end position="28"/>
    </location>
</feature>
<comment type="caution">
    <text evidence="2">The sequence shown here is derived from an EMBL/GenBank/DDBJ whole genome shotgun (WGS) entry which is preliminary data.</text>
</comment>
<keyword evidence="1" id="KW-1133">Transmembrane helix</keyword>
<evidence type="ECO:0000313" key="2">
    <source>
        <dbReference type="EMBL" id="EXF94091.1"/>
    </source>
</evidence>
<reference evidence="2 3" key="1">
    <citation type="journal article" date="2011" name="J. Bacteriol.">
        <title>Draft genome sequence of the polycyclic aromatic hydrocarbon-degrading, genetically engineered bioluminescent bioreporter Pseudomonas fluorescens HK44.</title>
        <authorList>
            <person name="Chauhan A."/>
            <person name="Layton A.C."/>
            <person name="Williams D.E."/>
            <person name="Smartt A.E."/>
            <person name="Ripp S."/>
            <person name="Karpinets T.V."/>
            <person name="Brown S.D."/>
            <person name="Sayler G.S."/>
        </authorList>
    </citation>
    <scope>NUCLEOTIDE SEQUENCE [LARGE SCALE GENOMIC DNA]</scope>
    <source>
        <strain evidence="2 3">HK44</strain>
    </source>
</reference>
<accession>A0A010RNK7</accession>
<keyword evidence="1" id="KW-0812">Transmembrane</keyword>
<evidence type="ECO:0000256" key="1">
    <source>
        <dbReference type="SAM" id="Phobius"/>
    </source>
</evidence>
<evidence type="ECO:0000313" key="3">
    <source>
        <dbReference type="Proteomes" id="UP000022611"/>
    </source>
</evidence>
<protein>
    <submittedName>
        <fullName evidence="2">Uncharacterized protein</fullName>
    </submittedName>
</protein>